<dbReference type="KEGG" id="arev:RVR_851"/>
<proteinExistence type="inferred from homology"/>
<reference evidence="4 5" key="1">
    <citation type="journal article" date="2010" name="J. Bacteriol.">
        <title>Biochemical characterization of a novel indole prenyltransferase from Streptomyces sp. SN-593.</title>
        <authorList>
            <person name="Takahashi S."/>
            <person name="Takagi H."/>
            <person name="Toyoda A."/>
            <person name="Uramoto M."/>
            <person name="Nogawa T."/>
            <person name="Ueki M."/>
            <person name="Sakaki Y."/>
            <person name="Osada H."/>
        </authorList>
    </citation>
    <scope>NUCLEOTIDE SEQUENCE [LARGE SCALE GENOMIC DNA]</scope>
    <source>
        <strain evidence="4 5">SN-593</strain>
    </source>
</reference>
<dbReference type="SMART" id="SM00822">
    <property type="entry name" value="PKS_KR"/>
    <property type="match status" value="1"/>
</dbReference>
<evidence type="ECO:0000256" key="1">
    <source>
        <dbReference type="ARBA" id="ARBA00006484"/>
    </source>
</evidence>
<dbReference type="AlphaFoldDB" id="A0A7U3UNJ7"/>
<accession>A0A7U3UNJ7</accession>
<comment type="similarity">
    <text evidence="1">Belongs to the short-chain dehydrogenases/reductases (SDR) family.</text>
</comment>
<evidence type="ECO:0000313" key="5">
    <source>
        <dbReference type="Proteomes" id="UP000595703"/>
    </source>
</evidence>
<feature type="domain" description="Ketoreductase" evidence="3">
    <location>
        <begin position="6"/>
        <end position="187"/>
    </location>
</feature>
<keyword evidence="2" id="KW-0560">Oxidoreductase</keyword>
<evidence type="ECO:0000259" key="3">
    <source>
        <dbReference type="SMART" id="SM00822"/>
    </source>
</evidence>
<dbReference type="InterPro" id="IPR036291">
    <property type="entry name" value="NAD(P)-bd_dom_sf"/>
</dbReference>
<dbReference type="GO" id="GO:0016491">
    <property type="term" value="F:oxidoreductase activity"/>
    <property type="evidence" value="ECO:0007669"/>
    <property type="project" value="UniProtKB-KW"/>
</dbReference>
<evidence type="ECO:0000256" key="2">
    <source>
        <dbReference type="ARBA" id="ARBA00023002"/>
    </source>
</evidence>
<sequence length="240" mass="24381">MEFEGRKALVTGGTSGIGREIARQLAAAGAEVVISGRDAERGAATVAAIEAAGGKARFFAADMADLDSVGLLAEQAADVDILVNNAGIFDFAPTAEQSVASYDAMFQVNVRALYFLTSAIAPRMAERGEGSVVNISTMAATVALPGGSVYSATKAAVNSLTRTWAAEFGPSGVRVNSVSPGPTLTESAPLEMVDTLGATTLLKRHADTAEIAAAVVFLASPRATYVTGATLPVDGGRAVA</sequence>
<reference evidence="4 5" key="3">
    <citation type="journal article" date="2011" name="Nat. Chem. Biol.">
        <title>Reveromycin A biosynthesis uses RevG and RevJ for stereospecific spiroacetal formation.</title>
        <authorList>
            <person name="Takahashi S."/>
            <person name="Toyoda A."/>
            <person name="Sekiyama Y."/>
            <person name="Takagi H."/>
            <person name="Nogawa T."/>
            <person name="Uramoto M."/>
            <person name="Suzuki R."/>
            <person name="Koshino H."/>
            <person name="Kumano T."/>
            <person name="Panthee S."/>
            <person name="Dairi T."/>
            <person name="Ishikawa J."/>
            <person name="Ikeda H."/>
            <person name="Sakaki Y."/>
            <person name="Osada H."/>
        </authorList>
    </citation>
    <scope>NUCLEOTIDE SEQUENCE [LARGE SCALE GENOMIC DNA]</scope>
    <source>
        <strain evidence="4 5">SN-593</strain>
    </source>
</reference>
<dbReference type="FunFam" id="3.40.50.720:FF:000084">
    <property type="entry name" value="Short-chain dehydrogenase reductase"/>
    <property type="match status" value="1"/>
</dbReference>
<evidence type="ECO:0000313" key="4">
    <source>
        <dbReference type="EMBL" id="BBA95834.1"/>
    </source>
</evidence>
<gene>
    <name evidence="4" type="ORF">RVR_851</name>
</gene>
<dbReference type="PANTHER" id="PTHR43639:SF1">
    <property type="entry name" value="SHORT-CHAIN DEHYDROGENASE_REDUCTASE FAMILY PROTEIN"/>
    <property type="match status" value="1"/>
</dbReference>
<dbReference type="Proteomes" id="UP000595703">
    <property type="component" value="Chromosome"/>
</dbReference>
<dbReference type="EMBL" id="AP018365">
    <property type="protein sequence ID" value="BBA95834.1"/>
    <property type="molecule type" value="Genomic_DNA"/>
</dbReference>
<dbReference type="RefSeq" id="WP_202232339.1">
    <property type="nucleotide sequence ID" value="NZ_AP018365.1"/>
</dbReference>
<dbReference type="PANTHER" id="PTHR43639">
    <property type="entry name" value="OXIDOREDUCTASE, SHORT-CHAIN DEHYDROGENASE/REDUCTASE FAMILY (AFU_ORTHOLOGUE AFUA_5G02870)"/>
    <property type="match status" value="1"/>
</dbReference>
<dbReference type="InterPro" id="IPR002347">
    <property type="entry name" value="SDR_fam"/>
</dbReference>
<keyword evidence="5" id="KW-1185">Reference proteome</keyword>
<dbReference type="CDD" id="cd05233">
    <property type="entry name" value="SDR_c"/>
    <property type="match status" value="1"/>
</dbReference>
<reference evidence="4 5" key="2">
    <citation type="journal article" date="2011" name="J. Antibiot.">
        <title>Furaquinocins I and J: novel polyketide isoprenoid hybrid compounds from Streptomyces reveromyceticus SN-593.</title>
        <authorList>
            <person name="Panthee S."/>
            <person name="Takahashi S."/>
            <person name="Takagi H."/>
            <person name="Nogawa T."/>
            <person name="Oowada E."/>
            <person name="Uramoto M."/>
            <person name="Osada H."/>
        </authorList>
    </citation>
    <scope>NUCLEOTIDE SEQUENCE [LARGE SCALE GENOMIC DNA]</scope>
    <source>
        <strain evidence="4 5">SN-593</strain>
    </source>
</reference>
<reference evidence="4 5" key="4">
    <citation type="journal article" date="2020" name="Sci. Rep.">
        <title>beta-carboline chemical signals induce reveromycin production through a LuxR family regulator in Streptomyces sp. SN-593.</title>
        <authorList>
            <person name="Panthee S."/>
            <person name="Kito N."/>
            <person name="Hayashi T."/>
            <person name="Shimizu T."/>
            <person name="Ishikawa J."/>
            <person name="Hamamoto H."/>
            <person name="Osada H."/>
            <person name="Takahashi S."/>
        </authorList>
    </citation>
    <scope>NUCLEOTIDE SEQUENCE [LARGE SCALE GENOMIC DNA]</scope>
    <source>
        <strain evidence="4 5">SN-593</strain>
    </source>
</reference>
<protein>
    <submittedName>
        <fullName evidence="4">Putative short chain dehydrogenase/reductase</fullName>
    </submittedName>
</protein>
<dbReference type="SUPFAM" id="SSF51735">
    <property type="entry name" value="NAD(P)-binding Rossmann-fold domains"/>
    <property type="match status" value="1"/>
</dbReference>
<dbReference type="PRINTS" id="PR00081">
    <property type="entry name" value="GDHRDH"/>
</dbReference>
<dbReference type="Gene3D" id="3.40.50.720">
    <property type="entry name" value="NAD(P)-binding Rossmann-like Domain"/>
    <property type="match status" value="1"/>
</dbReference>
<dbReference type="PRINTS" id="PR00080">
    <property type="entry name" value="SDRFAMILY"/>
</dbReference>
<name>A0A7U3UNJ7_9ACTN</name>
<organism evidence="4 5">
    <name type="scientific">Actinacidiphila reveromycinica</name>
    <dbReference type="NCBI Taxonomy" id="659352"/>
    <lineage>
        <taxon>Bacteria</taxon>
        <taxon>Bacillati</taxon>
        <taxon>Actinomycetota</taxon>
        <taxon>Actinomycetes</taxon>
        <taxon>Kitasatosporales</taxon>
        <taxon>Streptomycetaceae</taxon>
        <taxon>Actinacidiphila</taxon>
    </lineage>
</organism>
<dbReference type="Pfam" id="PF13561">
    <property type="entry name" value="adh_short_C2"/>
    <property type="match status" value="1"/>
</dbReference>
<dbReference type="InterPro" id="IPR057326">
    <property type="entry name" value="KR_dom"/>
</dbReference>